<dbReference type="InterPro" id="IPR025641">
    <property type="entry name" value="DUF4340"/>
</dbReference>
<feature type="domain" description="DUF4340" evidence="1">
    <location>
        <begin position="14"/>
        <end position="162"/>
    </location>
</feature>
<dbReference type="EMBL" id="UINC01003676">
    <property type="protein sequence ID" value="SVA08347.1"/>
    <property type="molecule type" value="Genomic_DNA"/>
</dbReference>
<evidence type="ECO:0000259" key="1">
    <source>
        <dbReference type="Pfam" id="PF14238"/>
    </source>
</evidence>
<gene>
    <name evidence="2" type="ORF">METZ01_LOCUS61201</name>
</gene>
<organism evidence="2">
    <name type="scientific">marine metagenome</name>
    <dbReference type="NCBI Taxonomy" id="408172"/>
    <lineage>
        <taxon>unclassified sequences</taxon>
        <taxon>metagenomes</taxon>
        <taxon>ecological metagenomes</taxon>
    </lineage>
</organism>
<evidence type="ECO:0000313" key="2">
    <source>
        <dbReference type="EMBL" id="SVA08347.1"/>
    </source>
</evidence>
<dbReference type="AlphaFoldDB" id="A0A381T0Z1"/>
<accession>A0A381T0Z1</accession>
<protein>
    <recommendedName>
        <fullName evidence="1">DUF4340 domain-containing protein</fullName>
    </recommendedName>
</protein>
<dbReference type="Pfam" id="PF14238">
    <property type="entry name" value="DUF4340"/>
    <property type="match status" value="1"/>
</dbReference>
<sequence>MSSQTHLEKRDDTWHITDPTEAMADAAAVSSITSSLESLNIERVVQDNSDNLAKFGLGKPRLAVTFKNGGASDSTTLLVGDDTATGSNTYATIKGSDRVFLIAASLGEGFSKTTFDLRDKAILQPSLNAVDQLTWSSKDNQIEVTRREGTWRMLQPWNAYAETTVINGLISQLRNTSMQSIVTSNPSNLLSYNLAEPLVTITVGVGDTSATLHLGNEADGNMRHARDLSRSLVFTVNASLFDAFAKPPADYRRKEVFNFQPFSATHLNIEGREATVTYEKRQDSETAAVWEQVNIPRKDLDQTRIIDMLSRLSALRANRFIDFKKPHLDPPETIVTVRFGEPEREDRVIFMRSNNTVYALMANEDGGAVVNTSEFEEVIAMIDVQSTHGRTSSP</sequence>
<reference evidence="2" key="1">
    <citation type="submission" date="2018-05" db="EMBL/GenBank/DDBJ databases">
        <authorList>
            <person name="Lanie J.A."/>
            <person name="Ng W.-L."/>
            <person name="Kazmierczak K.M."/>
            <person name="Andrzejewski T.M."/>
            <person name="Davidsen T.M."/>
            <person name="Wayne K.J."/>
            <person name="Tettelin H."/>
            <person name="Glass J.I."/>
            <person name="Rusch D."/>
            <person name="Podicherti R."/>
            <person name="Tsui H.-C.T."/>
            <person name="Winkler M.E."/>
        </authorList>
    </citation>
    <scope>NUCLEOTIDE SEQUENCE</scope>
</reference>
<proteinExistence type="predicted"/>
<name>A0A381T0Z1_9ZZZZ</name>